<evidence type="ECO:0000256" key="2">
    <source>
        <dbReference type="SAM" id="MobiDB-lite"/>
    </source>
</evidence>
<dbReference type="OrthoDB" id="383264at2759"/>
<feature type="region of interest" description="Disordered" evidence="2">
    <location>
        <begin position="196"/>
        <end position="611"/>
    </location>
</feature>
<name>A0A1C3KKU7_PLAOA</name>
<keyword evidence="3" id="KW-0812">Transmembrane</keyword>
<feature type="transmembrane region" description="Helical" evidence="3">
    <location>
        <begin position="660"/>
        <end position="683"/>
    </location>
</feature>
<keyword evidence="3" id="KW-1133">Transmembrane helix</keyword>
<evidence type="ECO:0000256" key="3">
    <source>
        <dbReference type="SAM" id="Phobius"/>
    </source>
</evidence>
<feature type="coiled-coil region" evidence="1">
    <location>
        <begin position="846"/>
        <end position="873"/>
    </location>
</feature>
<feature type="compositionally biased region" description="Polar residues" evidence="2">
    <location>
        <begin position="591"/>
        <end position="611"/>
    </location>
</feature>
<gene>
    <name evidence="4" type="primary">PowCR01_000235400</name>
    <name evidence="4" type="ORF">POWCR01_000235400</name>
</gene>
<dbReference type="AlphaFoldDB" id="A0A1C3KKU7"/>
<protein>
    <submittedName>
        <fullName evidence="4">STP1 protein</fullName>
    </submittedName>
</protein>
<feature type="compositionally biased region" description="Polar residues" evidence="2">
    <location>
        <begin position="406"/>
        <end position="415"/>
    </location>
</feature>
<feature type="compositionally biased region" description="Polar residues" evidence="2">
    <location>
        <begin position="481"/>
        <end position="493"/>
    </location>
</feature>
<dbReference type="Proteomes" id="UP000243200">
    <property type="component" value="Unassembled WGS sequence"/>
</dbReference>
<evidence type="ECO:0000313" key="5">
    <source>
        <dbReference type="Proteomes" id="UP000243200"/>
    </source>
</evidence>
<evidence type="ECO:0000256" key="1">
    <source>
        <dbReference type="SAM" id="Coils"/>
    </source>
</evidence>
<evidence type="ECO:0000313" key="4">
    <source>
        <dbReference type="EMBL" id="SBT74606.1"/>
    </source>
</evidence>
<feature type="compositionally biased region" description="Low complexity" evidence="2">
    <location>
        <begin position="520"/>
        <end position="531"/>
    </location>
</feature>
<sequence length="1018" mass="115548">MSHNSGFTTLTHYIPVDAFISMIERDVKKLIHEYGHINCGLKHEELCEELKKFINKTKTLELSFMDEKGKKEWNTEWSKKRNEFFNRLFEDEGFINVCFPKKYTKNPSLYEIKSKHIQFCKERDVRKAAVEANPVFSECVKYNKWINTETTLLTREILKKVSVSSLQTVKKYFSTKAHPEGHYPPDIYRHSKLDCTQYNSPTRSHPKIPVKKAPTDKLQPSVEPKNIPGSQGRDGSSPTDKDSGNAKTKTEENIFLKPKPHTPNYHIPSHSKTQRVDTSTVQDNPVKTEDPGSPVSKDDEKKGATMKSEPPTKGPLTAQAEEPPQAKSSSRPLNDTSPTSAIQIVPVPTATTSPSSTLATVKDTTSSQTTPISPSLTTSASSLNSDSTSTSDPLSPAGATKDQNRASHSTTTSDAILTKHSTKTIPAPSDVVSSLAPPQLPTKGTLPAVTSVQGPATPESSSASTVTITTTVPPTATNSIMSTAQNPISSSNEAPGANMPQKPPLQVASEHKATEPNKDPQQTPLSSPTPTADKDTEANSAADASPKPKGSINVPGIQLPRDENQVSGHPSIKSLTIPDGSVQKNQHKIDQQNNTSTVQQPSKISVVSPTSDKSGNLVNILNVNKKTAPNDDSKVRINKNDNPNIIPEGITPLKHIIPTLLVILATVTLLFQLYKYTPFGFLLGRRRKRKKRDLRSKFVIHEESTYESPNIALHEWKDHNLVEQTVENDVYIKLLKINRYKQEMQKRKKENKKTLIEVHMEVFEEYKNDEWELHKGDFLEICLRGFINEENDTYLKLPNSELTINNINEKTIEDIQKQDILWNNWIENHRNILEQWKKEEWFHMLKNKWRNEEKMYKEKNNKLQENILNVQETYSIVSQKEIWKQWISKQATLIDMFNKEDWFKSLVYVQDEEKDNYLINEYNNITVTNENQLKNEKVNHEHGRSKNIIKKLMVQIHMMVLEECIKEDIIKHKELCIDNFIQDIQNQNNYDEKRNIPQCYRDDFSVPEYVEIHTSTNK</sequence>
<feature type="compositionally biased region" description="Polar residues" evidence="2">
    <location>
        <begin position="276"/>
        <end position="285"/>
    </location>
</feature>
<proteinExistence type="predicted"/>
<feature type="compositionally biased region" description="Basic and acidic residues" evidence="2">
    <location>
        <begin position="286"/>
        <end position="303"/>
    </location>
</feature>
<accession>A0A1C3KKU7</accession>
<feature type="compositionally biased region" description="Low complexity" evidence="2">
    <location>
        <begin position="460"/>
        <end position="480"/>
    </location>
</feature>
<dbReference type="EMBL" id="FLRJ01000752">
    <property type="protein sequence ID" value="SBT74606.1"/>
    <property type="molecule type" value="Genomic_DNA"/>
</dbReference>
<dbReference type="VEuPathDB" id="PlasmoDB:POWCR01_000235400"/>
<reference evidence="4 5" key="1">
    <citation type="submission" date="2016-06" db="EMBL/GenBank/DDBJ databases">
        <authorList>
            <consortium name="Pathogen Informatics"/>
        </authorList>
    </citation>
    <scope>NUCLEOTIDE SEQUENCE [LARGE SCALE GENOMIC DNA]</scope>
</reference>
<feature type="compositionally biased region" description="Basic and acidic residues" evidence="2">
    <location>
        <begin position="509"/>
        <end position="518"/>
    </location>
</feature>
<keyword evidence="3" id="KW-0472">Membrane</keyword>
<feature type="compositionally biased region" description="Basic and acidic residues" evidence="2">
    <location>
        <begin position="239"/>
        <end position="254"/>
    </location>
</feature>
<feature type="compositionally biased region" description="Polar residues" evidence="2">
    <location>
        <begin position="326"/>
        <end position="342"/>
    </location>
</feature>
<dbReference type="VEuPathDB" id="PlasmoDB:PocGH01_00050200"/>
<feature type="compositionally biased region" description="Low complexity" evidence="2">
    <location>
        <begin position="345"/>
        <end position="395"/>
    </location>
</feature>
<keyword evidence="1" id="KW-0175">Coiled coil</keyword>
<organism evidence="4 5">
    <name type="scientific">Plasmodium ovale</name>
    <name type="common">malaria parasite P. ovale</name>
    <dbReference type="NCBI Taxonomy" id="36330"/>
    <lineage>
        <taxon>Eukaryota</taxon>
        <taxon>Sar</taxon>
        <taxon>Alveolata</taxon>
        <taxon>Apicomplexa</taxon>
        <taxon>Aconoidasida</taxon>
        <taxon>Haemosporida</taxon>
        <taxon>Plasmodiidae</taxon>
        <taxon>Plasmodium</taxon>
        <taxon>Plasmodium (Plasmodium)</taxon>
    </lineage>
</organism>